<dbReference type="OrthoDB" id="1753686at2"/>
<accession>A0A4R7KPK7</accession>
<reference evidence="2 3" key="1">
    <citation type="submission" date="2019-03" db="EMBL/GenBank/DDBJ databases">
        <title>Genomic Encyclopedia of Type Strains, Phase IV (KMG-IV): sequencing the most valuable type-strain genomes for metagenomic binning, comparative biology and taxonomic classification.</title>
        <authorList>
            <person name="Goeker M."/>
        </authorList>
    </citation>
    <scope>NUCLEOTIDE SEQUENCE [LARGE SCALE GENOMIC DNA]</scope>
    <source>
        <strain evidence="2 3">DSM 24455</strain>
    </source>
</reference>
<dbReference type="AlphaFoldDB" id="A0A4R7KPK7"/>
<evidence type="ECO:0000313" key="2">
    <source>
        <dbReference type="EMBL" id="TDT61051.1"/>
    </source>
</evidence>
<proteinExistence type="predicted"/>
<dbReference type="EMBL" id="SOAZ01000009">
    <property type="protein sequence ID" value="TDT61051.1"/>
    <property type="molecule type" value="Genomic_DNA"/>
</dbReference>
<comment type="caution">
    <text evidence="2">The sequence shown here is derived from an EMBL/GenBank/DDBJ whole genome shotgun (WGS) entry which is preliminary data.</text>
</comment>
<dbReference type="Proteomes" id="UP000295325">
    <property type="component" value="Unassembled WGS sequence"/>
</dbReference>
<name>A0A4R7KPK7_9CLOT</name>
<dbReference type="Pfam" id="PF21778">
    <property type="entry name" value="DUF6873"/>
    <property type="match status" value="1"/>
</dbReference>
<keyword evidence="3" id="KW-1185">Reference proteome</keyword>
<sequence length="256" mass="28367">MESFIKEPNLPEGKASLCVVDGRIPLSMEKNLKNRNIRLIKTERMSGVYDAISCHPDIMLHHLGGDEIVVAPNIPERIVYNLEDEGFKIITGAREVGCKYPFDVPYNAARFGRFVVCNTKYTDEVLLEKFLERGLHIIDVKQGYAKCSLCVVSSDSIITSDRGVHNILIKNEIKSLLITPGGIDLFGLNYGFIGGASGCISGDSIAFYGNIKMHPDYDAIEKFLKNSGKNPINLNENTPVDLGTLIPLKEYSILMP</sequence>
<evidence type="ECO:0000259" key="1">
    <source>
        <dbReference type="Pfam" id="PF21778"/>
    </source>
</evidence>
<feature type="domain" description="DUF6873" evidence="1">
    <location>
        <begin position="19"/>
        <end position="246"/>
    </location>
</feature>
<evidence type="ECO:0000313" key="3">
    <source>
        <dbReference type="Proteomes" id="UP000295325"/>
    </source>
</evidence>
<dbReference type="InterPro" id="IPR049238">
    <property type="entry name" value="DUF6873"/>
</dbReference>
<gene>
    <name evidence="2" type="ORF">EDD71_10958</name>
</gene>
<dbReference type="RefSeq" id="WP_133628018.1">
    <property type="nucleotide sequence ID" value="NZ_SOAZ01000009.1"/>
</dbReference>
<organism evidence="2 3">
    <name type="scientific">Fonticella tunisiensis</name>
    <dbReference type="NCBI Taxonomy" id="1096341"/>
    <lineage>
        <taxon>Bacteria</taxon>
        <taxon>Bacillati</taxon>
        <taxon>Bacillota</taxon>
        <taxon>Clostridia</taxon>
        <taxon>Eubacteriales</taxon>
        <taxon>Clostridiaceae</taxon>
        <taxon>Fonticella</taxon>
    </lineage>
</organism>
<protein>
    <recommendedName>
        <fullName evidence="1">DUF6873 domain-containing protein</fullName>
    </recommendedName>
</protein>